<reference evidence="5" key="1">
    <citation type="submission" date="2023-04" db="EMBL/GenBank/DDBJ databases">
        <title>Black Yeasts Isolated from many extreme environments.</title>
        <authorList>
            <person name="Coleine C."/>
            <person name="Stajich J.E."/>
            <person name="Selbmann L."/>
        </authorList>
    </citation>
    <scope>NUCLEOTIDE SEQUENCE</scope>
    <source>
        <strain evidence="5">CCFEE 5312</strain>
    </source>
</reference>
<evidence type="ECO:0000256" key="2">
    <source>
        <dbReference type="PROSITE-ProRule" id="PRU00023"/>
    </source>
</evidence>
<evidence type="ECO:0000259" key="4">
    <source>
        <dbReference type="Pfam" id="PF24883"/>
    </source>
</evidence>
<organism evidence="5 6">
    <name type="scientific">Extremus antarcticus</name>
    <dbReference type="NCBI Taxonomy" id="702011"/>
    <lineage>
        <taxon>Eukaryota</taxon>
        <taxon>Fungi</taxon>
        <taxon>Dikarya</taxon>
        <taxon>Ascomycota</taxon>
        <taxon>Pezizomycotina</taxon>
        <taxon>Dothideomycetes</taxon>
        <taxon>Dothideomycetidae</taxon>
        <taxon>Mycosphaerellales</taxon>
        <taxon>Extremaceae</taxon>
        <taxon>Extremus</taxon>
    </lineage>
</organism>
<comment type="caution">
    <text evidence="5">The sequence shown here is derived from an EMBL/GenBank/DDBJ whole genome shotgun (WGS) entry which is preliminary data.</text>
</comment>
<dbReference type="SMART" id="SM00248">
    <property type="entry name" value="ANK"/>
    <property type="match status" value="4"/>
</dbReference>
<feature type="repeat" description="ANK" evidence="2">
    <location>
        <begin position="720"/>
        <end position="752"/>
    </location>
</feature>
<feature type="domain" description="Nephrocystin 3-like N-terminal" evidence="4">
    <location>
        <begin position="216"/>
        <end position="381"/>
    </location>
</feature>
<dbReference type="SUPFAM" id="SSF48403">
    <property type="entry name" value="Ankyrin repeat"/>
    <property type="match status" value="1"/>
</dbReference>
<dbReference type="SUPFAM" id="SSF52540">
    <property type="entry name" value="P-loop containing nucleoside triphosphate hydrolases"/>
    <property type="match status" value="1"/>
</dbReference>
<accession>A0AAJ0DJ63</accession>
<dbReference type="PROSITE" id="PS50297">
    <property type="entry name" value="ANK_REP_REGION"/>
    <property type="match status" value="1"/>
</dbReference>
<dbReference type="AlphaFoldDB" id="A0AAJ0DJ63"/>
<dbReference type="PANTHER" id="PTHR10039:SF16">
    <property type="entry name" value="GPI INOSITOL-DEACYLASE"/>
    <property type="match status" value="1"/>
</dbReference>
<dbReference type="EMBL" id="JAWDJX010000009">
    <property type="protein sequence ID" value="KAK3055114.1"/>
    <property type="molecule type" value="Genomic_DNA"/>
</dbReference>
<dbReference type="Pfam" id="PF22939">
    <property type="entry name" value="WHD_GPIID"/>
    <property type="match status" value="1"/>
</dbReference>
<proteinExistence type="predicted"/>
<protein>
    <recommendedName>
        <fullName evidence="7">NACHT domain-containing protein</fullName>
    </recommendedName>
</protein>
<dbReference type="InterPro" id="IPR056884">
    <property type="entry name" value="NPHP3-like_N"/>
</dbReference>
<dbReference type="PROSITE" id="PS50088">
    <property type="entry name" value="ANK_REPEAT"/>
    <property type="match status" value="1"/>
</dbReference>
<dbReference type="Pfam" id="PF24883">
    <property type="entry name" value="NPHP3_N"/>
    <property type="match status" value="1"/>
</dbReference>
<dbReference type="InterPro" id="IPR027417">
    <property type="entry name" value="P-loop_NTPase"/>
</dbReference>
<keyword evidence="6" id="KW-1185">Reference proteome</keyword>
<dbReference type="Gene3D" id="1.25.40.20">
    <property type="entry name" value="Ankyrin repeat-containing domain"/>
    <property type="match status" value="1"/>
</dbReference>
<evidence type="ECO:0000259" key="3">
    <source>
        <dbReference type="Pfam" id="PF22939"/>
    </source>
</evidence>
<dbReference type="Proteomes" id="UP001271007">
    <property type="component" value="Unassembled WGS sequence"/>
</dbReference>
<evidence type="ECO:0008006" key="7">
    <source>
        <dbReference type="Google" id="ProtNLM"/>
    </source>
</evidence>
<feature type="domain" description="GPI inositol-deacylase winged helix" evidence="3">
    <location>
        <begin position="492"/>
        <end position="570"/>
    </location>
</feature>
<gene>
    <name evidence="5" type="ORF">LTR09_003667</name>
</gene>
<dbReference type="Gene3D" id="3.40.50.300">
    <property type="entry name" value="P-loop containing nucleotide triphosphate hydrolases"/>
    <property type="match status" value="1"/>
</dbReference>
<sequence length="855" mass="95078">MDPVSAAASIAGLIALTGSVIQVSHQFVSGVRHAKDDAQSLIDELNTLAGLLHKLETIFVARPKDAPTLDDSSVLQCSSRVLGARFEAVRQKLESTSQSRIRSLIWPIEKKDHLETIAQTRAFGQLIHFALSVDTWSLLSSTSGETATILAKQIDGLQALDTIGQRIDTLEQAVKGQTLVLQERHLDEDRQKVLDWLANDVQGKLHERITSNRVTGTGQWLLGHPDFQQWTDLKSSANVLWCPGVMGSGKTNLCSRVIDHLREETFQSKNDVAFFYFSHADAPTQTIGSVVGSLIRQLLQNPDRPISPTFSQLSKKHESIEGLSTDELYTILVQCIDEHDGVYLLFDAVDETDTIKTLQPLLNLVTKLKEVSKLRICATGRDHNHEIRVTFDTGLTIPIKADDSDLRIFIQSKMDSANSSELLQDDELRAEISQQLMSSAHGLFLLPALQLNRVLQEPTRGYMEDALQQLPGSLVGVLDQNIDRILNQSASRRTTGMNALMWLCNVQRPLHRDELSDVLSLDLLHKRDLHKKYRPSAKVIVECCQGLIYLDEASQTIHLVHLAVREHIITYELRLYGEPTSKIIARACFLYLLDPAFDHGPRESANHPPNESSVENEILGFLNDHPVFHYLSSNCGWHARDYLADPEVRSLLMQFLLSPARTARSVQVGRYVSNYRYRYWSLEHVWSVSGLHLACEFGLTEVACELIDTGKADVDSETSIGGTALITAASSNQLDTLRALLQRGADAYKANWYGNALHCAAERNCLDTLRELLALHVNPNTLSPTRRTALSCTTDRECVEAAEILLQNGASMYYGVIASTSKRSFFGEIAALGSVNMLNMIVQGGYAGAQVDRDE</sequence>
<name>A0AAJ0DJ63_9PEZI</name>
<dbReference type="PANTHER" id="PTHR10039">
    <property type="entry name" value="AMELOGENIN"/>
    <property type="match status" value="1"/>
</dbReference>
<evidence type="ECO:0000313" key="5">
    <source>
        <dbReference type="EMBL" id="KAK3055114.1"/>
    </source>
</evidence>
<dbReference type="InterPro" id="IPR002110">
    <property type="entry name" value="Ankyrin_rpt"/>
</dbReference>
<evidence type="ECO:0000256" key="1">
    <source>
        <dbReference type="ARBA" id="ARBA00022737"/>
    </source>
</evidence>
<keyword evidence="1" id="KW-0677">Repeat</keyword>
<dbReference type="InterPro" id="IPR054471">
    <property type="entry name" value="GPIID_WHD"/>
</dbReference>
<dbReference type="InterPro" id="IPR036770">
    <property type="entry name" value="Ankyrin_rpt-contain_sf"/>
</dbReference>
<keyword evidence="2" id="KW-0040">ANK repeat</keyword>
<dbReference type="Pfam" id="PF12796">
    <property type="entry name" value="Ank_2"/>
    <property type="match status" value="1"/>
</dbReference>
<evidence type="ECO:0000313" key="6">
    <source>
        <dbReference type="Proteomes" id="UP001271007"/>
    </source>
</evidence>